<sequence length="31" mass="3697">MAIYNNCLSSELYRAILYIYYLTLLTQSDFT</sequence>
<dbReference type="STRING" id="271157.SAMN05444396_103154"/>
<proteinExistence type="predicted"/>
<accession>A0A1M5FZ70</accession>
<evidence type="ECO:0000313" key="2">
    <source>
        <dbReference type="Proteomes" id="UP000184036"/>
    </source>
</evidence>
<keyword evidence="2" id="KW-1185">Reference proteome</keyword>
<gene>
    <name evidence="1" type="ORF">SAMN05444396_103154</name>
</gene>
<name>A0A1M5FZ70_9FLAO</name>
<dbReference type="AlphaFoldDB" id="A0A1M5FZ70"/>
<dbReference type="Proteomes" id="UP000184036">
    <property type="component" value="Unassembled WGS sequence"/>
</dbReference>
<protein>
    <submittedName>
        <fullName evidence="1">Uncharacterized protein</fullName>
    </submittedName>
</protein>
<organism evidence="1 2">
    <name type="scientific">Flavobacterium segetis</name>
    <dbReference type="NCBI Taxonomy" id="271157"/>
    <lineage>
        <taxon>Bacteria</taxon>
        <taxon>Pseudomonadati</taxon>
        <taxon>Bacteroidota</taxon>
        <taxon>Flavobacteriia</taxon>
        <taxon>Flavobacteriales</taxon>
        <taxon>Flavobacteriaceae</taxon>
        <taxon>Flavobacterium</taxon>
    </lineage>
</organism>
<reference evidence="2" key="1">
    <citation type="submission" date="2016-11" db="EMBL/GenBank/DDBJ databases">
        <authorList>
            <person name="Varghese N."/>
            <person name="Submissions S."/>
        </authorList>
    </citation>
    <scope>NUCLEOTIDE SEQUENCE [LARGE SCALE GENOMIC DNA]</scope>
    <source>
        <strain evidence="2">DSM 19741</strain>
    </source>
</reference>
<evidence type="ECO:0000313" key="1">
    <source>
        <dbReference type="EMBL" id="SHF96704.1"/>
    </source>
</evidence>
<dbReference type="EMBL" id="FQWE01000003">
    <property type="protein sequence ID" value="SHF96704.1"/>
    <property type="molecule type" value="Genomic_DNA"/>
</dbReference>